<dbReference type="PROSITE" id="PS51132">
    <property type="entry name" value="OLF"/>
    <property type="match status" value="1"/>
</dbReference>
<evidence type="ECO:0000256" key="3">
    <source>
        <dbReference type="PROSITE-ProRule" id="PRU00446"/>
    </source>
</evidence>
<reference evidence="6" key="1">
    <citation type="submission" date="2023-04" db="EMBL/GenBank/DDBJ databases">
        <title>Chromosome-level genome of Chaenocephalus aceratus.</title>
        <authorList>
            <person name="Park H."/>
        </authorList>
    </citation>
    <scope>NUCLEOTIDE SEQUENCE</scope>
    <source>
        <strain evidence="6">DE</strain>
        <tissue evidence="6">Muscle</tissue>
    </source>
</reference>
<evidence type="ECO:0000259" key="5">
    <source>
        <dbReference type="PROSITE" id="PS51132"/>
    </source>
</evidence>
<evidence type="ECO:0000313" key="6">
    <source>
        <dbReference type="EMBL" id="KAK1892643.1"/>
    </source>
</evidence>
<organism evidence="6 7">
    <name type="scientific">Dissostichus eleginoides</name>
    <name type="common">Patagonian toothfish</name>
    <name type="synonym">Dissostichus amissus</name>
    <dbReference type="NCBI Taxonomy" id="100907"/>
    <lineage>
        <taxon>Eukaryota</taxon>
        <taxon>Metazoa</taxon>
        <taxon>Chordata</taxon>
        <taxon>Craniata</taxon>
        <taxon>Vertebrata</taxon>
        <taxon>Euteleostomi</taxon>
        <taxon>Actinopterygii</taxon>
        <taxon>Neopterygii</taxon>
        <taxon>Teleostei</taxon>
        <taxon>Neoteleostei</taxon>
        <taxon>Acanthomorphata</taxon>
        <taxon>Eupercaria</taxon>
        <taxon>Perciformes</taxon>
        <taxon>Notothenioidei</taxon>
        <taxon>Nototheniidae</taxon>
        <taxon>Dissostichus</taxon>
    </lineage>
</organism>
<feature type="compositionally biased region" description="Basic and acidic residues" evidence="4">
    <location>
        <begin position="176"/>
        <end position="194"/>
    </location>
</feature>
<dbReference type="PANTHER" id="PTHR23192:SF29">
    <property type="entry name" value="OLFACTOMEDIN-LIKE PROTEIN 2A"/>
    <property type="match status" value="1"/>
</dbReference>
<dbReference type="Proteomes" id="UP001228049">
    <property type="component" value="Unassembled WGS sequence"/>
</dbReference>
<gene>
    <name evidence="6" type="ORF">KUDE01_007717</name>
</gene>
<dbReference type="PANTHER" id="PTHR23192">
    <property type="entry name" value="OLFACTOMEDIN-RELATED"/>
    <property type="match status" value="1"/>
</dbReference>
<feature type="non-terminal residue" evidence="6">
    <location>
        <position position="555"/>
    </location>
</feature>
<name>A0AAD9C1I6_DISEL</name>
<feature type="compositionally biased region" description="Basic and acidic residues" evidence="4">
    <location>
        <begin position="210"/>
        <end position="235"/>
    </location>
</feature>
<feature type="region of interest" description="Disordered" evidence="4">
    <location>
        <begin position="257"/>
        <end position="285"/>
    </location>
</feature>
<comment type="caution">
    <text evidence="6">The sequence shown here is derived from an EMBL/GenBank/DDBJ whole genome shotgun (WGS) entry which is preliminary data.</text>
</comment>
<evidence type="ECO:0000256" key="1">
    <source>
        <dbReference type="ARBA" id="ARBA00004613"/>
    </source>
</evidence>
<comment type="caution">
    <text evidence="3">Lacks conserved residue(s) required for the propagation of feature annotation.</text>
</comment>
<keyword evidence="2" id="KW-0964">Secreted</keyword>
<keyword evidence="7" id="KW-1185">Reference proteome</keyword>
<feature type="region of interest" description="Disordered" evidence="4">
    <location>
        <begin position="172"/>
        <end position="240"/>
    </location>
</feature>
<evidence type="ECO:0000313" key="7">
    <source>
        <dbReference type="Proteomes" id="UP001228049"/>
    </source>
</evidence>
<feature type="domain" description="Olfactomedin-like" evidence="5">
    <location>
        <begin position="345"/>
        <end position="554"/>
    </location>
</feature>
<dbReference type="AlphaFoldDB" id="A0AAD9C1I6"/>
<sequence>IFGETEPVRMTSEGSDCRCKCIMRPLSRDACQRLRSGSVRVEDFYTVETVSSGSDCKCSCTAPSSSLNPCENEWKMEKLKKQAPELLKLQSMVDLLEGTLYSMDLMKVHSYINKVVSQMDTLEETIKTNLTRDNEFVRDSMMSLTNQFKRYENYSNVMMSIKKDISSLSRQLLQKDSSKTKAQDTNEEKTKEAVKIPNKKTPAAKLSAKPPKEKVVKPKKEVIKPGKPAKPDPTAKAKVVGHQPGVVRGITYYKAAKSDDDEHRGDHSAKTYTAHHVTENQSEDGGAEMVLETLEATAAGPTASTAAPPTTIATSEAPAPTIVLVLDNSNNNSRPNLHRAGKILSCEGTLASIDQPEKQHSYGRNEGAWMKDPLAKDSKIYVTNYYYGNNLVEFRNVDNFKQGRWSNLFKLPYNWIGTGHVVYNGAFYYNRAFTKNIIKYDLRMRYVAAWTLLHDVVYEDTTPWKWRGHSDIDFAVDESGLWVIYPSVDYDYNQQEEGEVNYAYDTHTNTEAIPRLHFTNEYSYTTQIDYNPKEKVLYAWDNGHQLTYRVNFVDQ</sequence>
<accession>A0AAD9C1I6</accession>
<dbReference type="SMART" id="SM00284">
    <property type="entry name" value="OLF"/>
    <property type="match status" value="1"/>
</dbReference>
<dbReference type="GO" id="GO:0007165">
    <property type="term" value="P:signal transduction"/>
    <property type="evidence" value="ECO:0007669"/>
    <property type="project" value="TreeGrafter"/>
</dbReference>
<dbReference type="GO" id="GO:0005615">
    <property type="term" value="C:extracellular space"/>
    <property type="evidence" value="ECO:0007669"/>
    <property type="project" value="TreeGrafter"/>
</dbReference>
<evidence type="ECO:0000256" key="4">
    <source>
        <dbReference type="SAM" id="MobiDB-lite"/>
    </source>
</evidence>
<proteinExistence type="predicted"/>
<dbReference type="Pfam" id="PF02191">
    <property type="entry name" value="OLF"/>
    <property type="match status" value="2"/>
</dbReference>
<comment type="subcellular location">
    <subcellularLocation>
        <location evidence="1">Secreted</location>
    </subcellularLocation>
</comment>
<protein>
    <submittedName>
        <fullName evidence="6">Olfactomedin-like protein 2A</fullName>
    </submittedName>
</protein>
<dbReference type="InterPro" id="IPR003112">
    <property type="entry name" value="Olfac-like_dom"/>
</dbReference>
<dbReference type="EMBL" id="JASDAP010000013">
    <property type="protein sequence ID" value="KAK1892643.1"/>
    <property type="molecule type" value="Genomic_DNA"/>
</dbReference>
<evidence type="ECO:0000256" key="2">
    <source>
        <dbReference type="ARBA" id="ARBA00022525"/>
    </source>
</evidence>
<feature type="compositionally biased region" description="Basic and acidic residues" evidence="4">
    <location>
        <begin position="257"/>
        <end position="269"/>
    </location>
</feature>
<dbReference type="InterPro" id="IPR050605">
    <property type="entry name" value="Olfactomedin-like_domain"/>
</dbReference>